<proteinExistence type="predicted"/>
<comment type="caution">
    <text evidence="1">The sequence shown here is derived from an EMBL/GenBank/DDBJ whole genome shotgun (WGS) entry which is preliminary data.</text>
</comment>
<dbReference type="OrthoDB" id="3121034at2759"/>
<dbReference type="Proteomes" id="UP000775547">
    <property type="component" value="Unassembled WGS sequence"/>
</dbReference>
<dbReference type="AlphaFoldDB" id="A0A9P7FZB6"/>
<reference evidence="1" key="2">
    <citation type="submission" date="2021-10" db="EMBL/GenBank/DDBJ databases">
        <title>Phylogenomics reveals ancestral predisposition of the termite-cultivated fungus Termitomyces towards a domesticated lifestyle.</title>
        <authorList>
            <person name="Auxier B."/>
            <person name="Grum-Grzhimaylo A."/>
            <person name="Cardenas M.E."/>
            <person name="Lodge J.D."/>
            <person name="Laessoe T."/>
            <person name="Pedersen O."/>
            <person name="Smith M.E."/>
            <person name="Kuyper T.W."/>
            <person name="Franco-Molano E.A."/>
            <person name="Baroni T.J."/>
            <person name="Aanen D.K."/>
        </authorList>
    </citation>
    <scope>NUCLEOTIDE SEQUENCE</scope>
    <source>
        <strain evidence="1">AP01</strain>
        <tissue evidence="1">Mycelium</tissue>
    </source>
</reference>
<keyword evidence="2" id="KW-1185">Reference proteome</keyword>
<name>A0A9P7FZB6_9AGAR</name>
<accession>A0A9P7FZB6</accession>
<gene>
    <name evidence="1" type="ORF">DXG03_002377</name>
</gene>
<protein>
    <submittedName>
        <fullName evidence="1">Uncharacterized protein</fullName>
    </submittedName>
</protein>
<sequence length="154" mass="17104">MLVPRAVMRGLRCINPDGISDKDIVTDITNATDGRAYLEKHLLLVPSNFPTTTKQMAAALFQVAAISGIGHPVVNMIMALAYILEDMEKDDIKEGFQETMDVKLQETVGIVKEMTRVVAKKVDERVKALVMRVDKMGQKMQDAVEKILVKMGTQ</sequence>
<evidence type="ECO:0000313" key="2">
    <source>
        <dbReference type="Proteomes" id="UP000775547"/>
    </source>
</evidence>
<organism evidence="1 2">
    <name type="scientific">Asterophora parasitica</name>
    <dbReference type="NCBI Taxonomy" id="117018"/>
    <lineage>
        <taxon>Eukaryota</taxon>
        <taxon>Fungi</taxon>
        <taxon>Dikarya</taxon>
        <taxon>Basidiomycota</taxon>
        <taxon>Agaricomycotina</taxon>
        <taxon>Agaricomycetes</taxon>
        <taxon>Agaricomycetidae</taxon>
        <taxon>Agaricales</taxon>
        <taxon>Tricholomatineae</taxon>
        <taxon>Lyophyllaceae</taxon>
        <taxon>Asterophora</taxon>
    </lineage>
</organism>
<reference evidence="1" key="1">
    <citation type="submission" date="2020-07" db="EMBL/GenBank/DDBJ databases">
        <authorList>
            <person name="Nieuwenhuis M."/>
            <person name="Van De Peppel L.J.J."/>
        </authorList>
    </citation>
    <scope>NUCLEOTIDE SEQUENCE</scope>
    <source>
        <strain evidence="1">AP01</strain>
        <tissue evidence="1">Mycelium</tissue>
    </source>
</reference>
<evidence type="ECO:0000313" key="1">
    <source>
        <dbReference type="EMBL" id="KAG5639919.1"/>
    </source>
</evidence>
<dbReference type="EMBL" id="JABCKV010001682">
    <property type="protein sequence ID" value="KAG5639919.1"/>
    <property type="molecule type" value="Genomic_DNA"/>
</dbReference>